<evidence type="ECO:0000256" key="4">
    <source>
        <dbReference type="ARBA" id="ARBA00022970"/>
    </source>
</evidence>
<organism evidence="9 10">
    <name type="scientific">Blumeria graminis f. sp. triticale</name>
    <dbReference type="NCBI Taxonomy" id="1689686"/>
    <lineage>
        <taxon>Eukaryota</taxon>
        <taxon>Fungi</taxon>
        <taxon>Dikarya</taxon>
        <taxon>Ascomycota</taxon>
        <taxon>Pezizomycotina</taxon>
        <taxon>Leotiomycetes</taxon>
        <taxon>Erysiphales</taxon>
        <taxon>Erysiphaceae</taxon>
        <taxon>Blumeria</taxon>
    </lineage>
</organism>
<evidence type="ECO:0000256" key="2">
    <source>
        <dbReference type="ARBA" id="ARBA00022448"/>
    </source>
</evidence>
<feature type="transmembrane region" description="Helical" evidence="7">
    <location>
        <begin position="477"/>
        <end position="497"/>
    </location>
</feature>
<dbReference type="InterPro" id="IPR050524">
    <property type="entry name" value="APC_YAT"/>
</dbReference>
<evidence type="ECO:0000256" key="5">
    <source>
        <dbReference type="ARBA" id="ARBA00022989"/>
    </source>
</evidence>
<dbReference type="EMBL" id="CAJHIT010000007">
    <property type="protein sequence ID" value="CAD6503297.1"/>
    <property type="molecule type" value="Genomic_DNA"/>
</dbReference>
<comment type="caution">
    <text evidence="9">The sequence shown here is derived from an EMBL/GenBank/DDBJ whole genome shotgun (WGS) entry which is preliminary data.</text>
</comment>
<dbReference type="InterPro" id="IPR004840">
    <property type="entry name" value="Amino_acid_permease_CS"/>
</dbReference>
<feature type="transmembrane region" description="Helical" evidence="7">
    <location>
        <begin position="80"/>
        <end position="99"/>
    </location>
</feature>
<reference evidence="9" key="1">
    <citation type="submission" date="2020-10" db="EMBL/GenBank/DDBJ databases">
        <authorList>
            <person name="Muller C M."/>
        </authorList>
    </citation>
    <scope>NUCLEOTIDE SEQUENCE</scope>
    <source>
        <strain evidence="9">THUN-12</strain>
    </source>
</reference>
<feature type="transmembrane region" description="Helical" evidence="7">
    <location>
        <begin position="259"/>
        <end position="280"/>
    </location>
</feature>
<dbReference type="AlphaFoldDB" id="A0A9W4D7F5"/>
<dbReference type="PROSITE" id="PS00218">
    <property type="entry name" value="AMINO_ACID_PERMEASE_1"/>
    <property type="match status" value="1"/>
</dbReference>
<feature type="transmembrane region" description="Helical" evidence="7">
    <location>
        <begin position="105"/>
        <end position="125"/>
    </location>
</feature>
<dbReference type="PANTHER" id="PTHR43341">
    <property type="entry name" value="AMINO ACID PERMEASE"/>
    <property type="match status" value="1"/>
</dbReference>
<keyword evidence="5 7" id="KW-1133">Transmembrane helix</keyword>
<dbReference type="InterPro" id="IPR004841">
    <property type="entry name" value="AA-permease/SLC12A_dom"/>
</dbReference>
<evidence type="ECO:0000256" key="7">
    <source>
        <dbReference type="SAM" id="Phobius"/>
    </source>
</evidence>
<keyword evidence="4" id="KW-0029">Amino-acid transport</keyword>
<feature type="transmembrane region" description="Helical" evidence="7">
    <location>
        <begin position="217"/>
        <end position="239"/>
    </location>
</feature>
<evidence type="ECO:0000256" key="1">
    <source>
        <dbReference type="ARBA" id="ARBA00004141"/>
    </source>
</evidence>
<feature type="transmembrane region" description="Helical" evidence="7">
    <location>
        <begin position="509"/>
        <end position="529"/>
    </location>
</feature>
<dbReference type="Pfam" id="PF00324">
    <property type="entry name" value="AA_permease"/>
    <property type="match status" value="1"/>
</dbReference>
<dbReference type="GO" id="GO:0016020">
    <property type="term" value="C:membrane"/>
    <property type="evidence" value="ECO:0007669"/>
    <property type="project" value="UniProtKB-SubCell"/>
</dbReference>
<keyword evidence="3 7" id="KW-0812">Transmembrane</keyword>
<sequence>MSVYEMRSPSYPFADPLLSNPKAKHGTPTTGDAVYPSRVSSRQYVPAMGEERRVFNAEAAAWCTANSPLARRLKGRHIQMIAVGGSIGTGLFIDSGAALAAGGPAFLLIAFIILGAVLFCVVQALGELAVTFPVAGSYSAFATRFIDPAWGFAFSWNYALQWAFTFPLEIISAAITLEYWNSPIPSWLAVAIFLAIIVGINLFSVKVYGEVEYMFSVLKLAAVIGFIILGVLINCAGTQDSGYIGARYWHNPGAFNNGFKGFCGMLITATFSYAGTELVALGAAETQNPSKTLPTAIKQVFWRVATLYIASVIIIGLLIPYNSPKLVLHNSMDPRASPFIIAIRSAGIHGLDTVMNVVVLITVLSVANSSMYSASRVFSALGEQGQAPRFMAYVDQSGRPLVSIGVVSIFGLSAFLYVTPICDVAFSWLLAISSLSTIFTWASICYTHILFRRAWAYQGLQVSDLIYRSPIGAKGSYAALVALLLILIAHFWVLISPYSNATQKPRERLIKFIGALLAIPLILILYFGYKICYRTRCVRMNEVDLVTGRNGWEGELQRRARIEDRREWPRWKVIYRTLC</sequence>
<dbReference type="Proteomes" id="UP000683417">
    <property type="component" value="Unassembled WGS sequence"/>
</dbReference>
<feature type="transmembrane region" description="Helical" evidence="7">
    <location>
        <begin position="184"/>
        <end position="205"/>
    </location>
</feature>
<dbReference type="GO" id="GO:0015171">
    <property type="term" value="F:amino acid transmembrane transporter activity"/>
    <property type="evidence" value="ECO:0007669"/>
    <property type="project" value="TreeGrafter"/>
</dbReference>
<evidence type="ECO:0000256" key="3">
    <source>
        <dbReference type="ARBA" id="ARBA00022692"/>
    </source>
</evidence>
<keyword evidence="2" id="KW-0813">Transport</keyword>
<accession>A0A9W4D7F5</accession>
<evidence type="ECO:0000313" key="10">
    <source>
        <dbReference type="Proteomes" id="UP000683417"/>
    </source>
</evidence>
<dbReference type="FunFam" id="1.20.1740.10:FF:000017">
    <property type="entry name" value="Amino acid permease"/>
    <property type="match status" value="1"/>
</dbReference>
<feature type="transmembrane region" description="Helical" evidence="7">
    <location>
        <begin position="145"/>
        <end position="164"/>
    </location>
</feature>
<feature type="transmembrane region" description="Helical" evidence="7">
    <location>
        <begin position="425"/>
        <end position="451"/>
    </location>
</feature>
<gene>
    <name evidence="9" type="ORF">BGTH12_LOCUS4655</name>
</gene>
<feature type="transmembrane region" description="Helical" evidence="7">
    <location>
        <begin position="401"/>
        <end position="419"/>
    </location>
</feature>
<keyword evidence="6 7" id="KW-0472">Membrane</keyword>
<evidence type="ECO:0000256" key="6">
    <source>
        <dbReference type="ARBA" id="ARBA00023136"/>
    </source>
</evidence>
<name>A0A9W4D7F5_BLUGR</name>
<comment type="subcellular location">
    <subcellularLocation>
        <location evidence="1">Membrane</location>
        <topology evidence="1">Multi-pass membrane protein</topology>
    </subcellularLocation>
</comment>
<feature type="transmembrane region" description="Helical" evidence="7">
    <location>
        <begin position="300"/>
        <end position="319"/>
    </location>
</feature>
<feature type="domain" description="Amino acid permease/ SLC12A" evidence="8">
    <location>
        <begin position="77"/>
        <end position="537"/>
    </location>
</feature>
<dbReference type="PANTHER" id="PTHR43341:SF1">
    <property type="entry name" value="GENERAL AMINO-ACID PERMEASE GAP1"/>
    <property type="match status" value="1"/>
</dbReference>
<proteinExistence type="predicted"/>
<protein>
    <submittedName>
        <fullName evidence="9">BgTH12-02964</fullName>
    </submittedName>
</protein>
<dbReference type="PIRSF" id="PIRSF006060">
    <property type="entry name" value="AA_transporter"/>
    <property type="match status" value="1"/>
</dbReference>
<evidence type="ECO:0000313" key="9">
    <source>
        <dbReference type="EMBL" id="CAD6503297.1"/>
    </source>
</evidence>
<evidence type="ECO:0000259" key="8">
    <source>
        <dbReference type="Pfam" id="PF00324"/>
    </source>
</evidence>